<dbReference type="CDD" id="cd00840">
    <property type="entry name" value="MPP_Mre11_N"/>
    <property type="match status" value="1"/>
</dbReference>
<evidence type="ECO:0000259" key="2">
    <source>
        <dbReference type="SMART" id="SM01347"/>
    </source>
</evidence>
<dbReference type="PANTHER" id="PTHR10139:SF1">
    <property type="entry name" value="DOUBLE-STRAND BREAK REPAIR PROTEIN MRE11"/>
    <property type="match status" value="1"/>
</dbReference>
<dbReference type="InterPro" id="IPR007281">
    <property type="entry name" value="Mre11_DNA-bd"/>
</dbReference>
<dbReference type="InterPro" id="IPR004843">
    <property type="entry name" value="Calcineurin-like_PHP"/>
</dbReference>
<dbReference type="Pfam" id="PF04152">
    <property type="entry name" value="Mre11_DNA_bind"/>
    <property type="match status" value="1"/>
</dbReference>
<dbReference type="GO" id="GO:0097552">
    <property type="term" value="P:mitochondrial double-strand break repair via homologous recombination"/>
    <property type="evidence" value="ECO:0007669"/>
    <property type="project" value="TreeGrafter"/>
</dbReference>
<name>A0A3B0NH98_THEAN</name>
<dbReference type="InterPro" id="IPR038487">
    <property type="entry name" value="Mre11_capping_dom"/>
</dbReference>
<dbReference type="GO" id="GO:0006303">
    <property type="term" value="P:double-strand break repair via nonhomologous end joining"/>
    <property type="evidence" value="ECO:0007669"/>
    <property type="project" value="TreeGrafter"/>
</dbReference>
<reference evidence="3" key="1">
    <citation type="submission" date="2018-07" db="EMBL/GenBank/DDBJ databases">
        <authorList>
            <person name="Quirk P.G."/>
            <person name="Krulwich T.A."/>
        </authorList>
    </citation>
    <scope>NUCLEOTIDE SEQUENCE</scope>
    <source>
        <strain evidence="3">Anand</strain>
    </source>
</reference>
<dbReference type="Pfam" id="PF00149">
    <property type="entry name" value="Metallophos"/>
    <property type="match status" value="2"/>
</dbReference>
<dbReference type="PANTHER" id="PTHR10139">
    <property type="entry name" value="DOUBLE-STRAND BREAK REPAIR PROTEIN MRE11"/>
    <property type="match status" value="1"/>
</dbReference>
<dbReference type="GO" id="GO:0007095">
    <property type="term" value="P:mitotic G2 DNA damage checkpoint signaling"/>
    <property type="evidence" value="ECO:0007669"/>
    <property type="project" value="TreeGrafter"/>
</dbReference>
<feature type="domain" description="Mre11 DNA-binding" evidence="2">
    <location>
        <begin position="569"/>
        <end position="738"/>
    </location>
</feature>
<dbReference type="InterPro" id="IPR029052">
    <property type="entry name" value="Metallo-depent_PP-like"/>
</dbReference>
<protein>
    <submittedName>
        <fullName evidence="3">Double-strand break repair protein, putative</fullName>
    </submittedName>
</protein>
<dbReference type="InterPro" id="IPR041796">
    <property type="entry name" value="Mre11_N"/>
</dbReference>
<dbReference type="EMBL" id="UIVT01000004">
    <property type="protein sequence ID" value="SVP94616.1"/>
    <property type="molecule type" value="Genomic_DNA"/>
</dbReference>
<dbReference type="GO" id="GO:0035861">
    <property type="term" value="C:site of double-strand break"/>
    <property type="evidence" value="ECO:0007669"/>
    <property type="project" value="TreeGrafter"/>
</dbReference>
<evidence type="ECO:0000313" key="3">
    <source>
        <dbReference type="EMBL" id="SVP94616.1"/>
    </source>
</evidence>
<organism evidence="3">
    <name type="scientific">Theileria annulata</name>
    <dbReference type="NCBI Taxonomy" id="5874"/>
    <lineage>
        <taxon>Eukaryota</taxon>
        <taxon>Sar</taxon>
        <taxon>Alveolata</taxon>
        <taxon>Apicomplexa</taxon>
        <taxon>Aconoidasida</taxon>
        <taxon>Piroplasmida</taxon>
        <taxon>Theileriidae</taxon>
        <taxon>Theileria</taxon>
    </lineage>
</organism>
<dbReference type="GO" id="GO:0000724">
    <property type="term" value="P:double-strand break repair via homologous recombination"/>
    <property type="evidence" value="ECO:0007669"/>
    <property type="project" value="TreeGrafter"/>
</dbReference>
<gene>
    <name evidence="3" type="ORF">TAT_000354500</name>
    <name evidence="4" type="ORF">TAV_000354400</name>
</gene>
<proteinExistence type="predicted"/>
<evidence type="ECO:0000256" key="1">
    <source>
        <dbReference type="ARBA" id="ARBA00022801"/>
    </source>
</evidence>
<evidence type="ECO:0000313" key="4">
    <source>
        <dbReference type="EMBL" id="SVP95384.1"/>
    </source>
</evidence>
<dbReference type="SMART" id="SM01347">
    <property type="entry name" value="Mre11_DNA_bind"/>
    <property type="match status" value="1"/>
</dbReference>
<dbReference type="Gene3D" id="3.60.21.10">
    <property type="match status" value="1"/>
</dbReference>
<dbReference type="GO" id="GO:0030870">
    <property type="term" value="C:Mre11 complex"/>
    <property type="evidence" value="ECO:0007669"/>
    <property type="project" value="TreeGrafter"/>
</dbReference>
<accession>A0A3B0NH98</accession>
<dbReference type="SUPFAM" id="SSF56300">
    <property type="entry name" value="Metallo-dependent phosphatases"/>
    <property type="match status" value="1"/>
</dbReference>
<dbReference type="EMBL" id="UIVS01000004">
    <property type="protein sequence ID" value="SVP95384.1"/>
    <property type="molecule type" value="Genomic_DNA"/>
</dbReference>
<dbReference type="GO" id="GO:0042138">
    <property type="term" value="P:meiotic DNA double-strand break formation"/>
    <property type="evidence" value="ECO:0007669"/>
    <property type="project" value="TreeGrafter"/>
</dbReference>
<dbReference type="AlphaFoldDB" id="A0A3B0NH98"/>
<dbReference type="GO" id="GO:0030145">
    <property type="term" value="F:manganese ion binding"/>
    <property type="evidence" value="ECO:0007669"/>
    <property type="project" value="InterPro"/>
</dbReference>
<dbReference type="Gene3D" id="3.30.110.110">
    <property type="entry name" value="Mre11, capping domain"/>
    <property type="match status" value="1"/>
</dbReference>
<dbReference type="GO" id="GO:0000723">
    <property type="term" value="P:telomere maintenance"/>
    <property type="evidence" value="ECO:0007669"/>
    <property type="project" value="TreeGrafter"/>
</dbReference>
<dbReference type="GO" id="GO:0000014">
    <property type="term" value="F:single-stranded DNA endodeoxyribonuclease activity"/>
    <property type="evidence" value="ECO:0007669"/>
    <property type="project" value="TreeGrafter"/>
</dbReference>
<keyword evidence="1" id="KW-0378">Hydrolase</keyword>
<dbReference type="VEuPathDB" id="PiroplasmaDB:TA10845"/>
<sequence length="870" mass="99599">MTPKSVSFKSVWDKIVCKNDTNIDSLDVSLNHVPIVNSSPVIQESSPTLLTQKRLLIDRPLKFSSDFTVSEFDSEIKEFCADNIDELITPGALDRCNKDSNDSGVSTVVFSDKIKINQGDLRISEYSPNPLRNTERSDSINTTIVESNYGYNSVFSDLNSDHNYHTPVQKYVNKNQSTFSFNSNRSLNDKIFDGIKSDDSFFYKLIDKSEPFSSFKSPFSLENPEISDNFSQNEQNGAPMRLDSDVQKEFEFQDLDESEDDNVVKILVFTDTHLGYKEDDPFRGNDSLNTFEELLFIAKHLEVDFILHSGDLFDKNMPSRTTMYDLVINSLIDGIRYRTMDLLSTYLLSSMSKIKVDKSEVESAKLISFDKGVANNPLGDLAYSSGVSKEFLTPFFVIHGNHDNPTYQHSLSPIDILDVAGLVTYFGRVFDLENVVIKPIKISKGDVKIALYGLGWIKDERLVEMFNKNMVKFEQCEEFDKYYKILMIHQNRYPRRGINDHDYVTTNMIPEWFDLVIWGHEHESIKFPQKSSFENFQILQLGSTIQTCLVPAEIPPKHACMIHITTENVNFYPISLKSTRKFISDELPNLNTYEKPHMNAEELQNYLKKEVEKLLENSEDNFTTELNSLSLSEELSLQNLSKIQSLIHKASCPLVRIKVDGSVFEVINPKLFGSSFIGKVANPNDILKMKKLEVEESSEVKSEHVRKKMKQQVLSSIGDNCQLSLLLESELNEAVNRFANGMESQIILEYVRGRVSLIQEYIKTRMRETVSDQLSEDLYSELIDKFIHDKTEEDRATAVTKVDQSCSATKNYDTYLNHIIEEDNKESQEINGRCEVLENDKETNGKKKTNARSSKCVKLTWYLNQNGDKK</sequence>